<accession>A0AA38UH58</accession>
<evidence type="ECO:0000313" key="3">
    <source>
        <dbReference type="Proteomes" id="UP001163846"/>
    </source>
</evidence>
<name>A0AA38UH58_9AGAR</name>
<comment type="caution">
    <text evidence="2">The sequence shown here is derived from an EMBL/GenBank/DDBJ whole genome shotgun (WGS) entry which is preliminary data.</text>
</comment>
<reference evidence="2" key="1">
    <citation type="submission" date="2022-08" db="EMBL/GenBank/DDBJ databases">
        <authorList>
            <consortium name="DOE Joint Genome Institute"/>
            <person name="Min B."/>
            <person name="Riley R."/>
            <person name="Sierra-Patev S."/>
            <person name="Naranjo-Ortiz M."/>
            <person name="Looney B."/>
            <person name="Konkel Z."/>
            <person name="Slot J.C."/>
            <person name="Sakamoto Y."/>
            <person name="Steenwyk J.L."/>
            <person name="Rokas A."/>
            <person name="Carro J."/>
            <person name="Camarero S."/>
            <person name="Ferreira P."/>
            <person name="Molpeceres G."/>
            <person name="Ruiz-Duenas F.J."/>
            <person name="Serrano A."/>
            <person name="Henrissat B."/>
            <person name="Drula E."/>
            <person name="Hughes K.W."/>
            <person name="Mata J.L."/>
            <person name="Ishikawa N.K."/>
            <person name="Vargas-Isla R."/>
            <person name="Ushijima S."/>
            <person name="Smith C.A."/>
            <person name="Ahrendt S."/>
            <person name="Andreopoulos W."/>
            <person name="He G."/>
            <person name="Labutti K."/>
            <person name="Lipzen A."/>
            <person name="Ng V."/>
            <person name="Sandor L."/>
            <person name="Barry K."/>
            <person name="Martinez A.T."/>
            <person name="Xiao Y."/>
            <person name="Gibbons J.G."/>
            <person name="Terashima K."/>
            <person name="Hibbett D.S."/>
            <person name="Grigoriev I.V."/>
        </authorList>
    </citation>
    <scope>NUCLEOTIDE SEQUENCE</scope>
    <source>
        <strain evidence="2">TFB9207</strain>
    </source>
</reference>
<feature type="compositionally biased region" description="Polar residues" evidence="1">
    <location>
        <begin position="285"/>
        <end position="300"/>
    </location>
</feature>
<gene>
    <name evidence="2" type="ORF">F5878DRAFT_642286</name>
</gene>
<keyword evidence="3" id="KW-1185">Reference proteome</keyword>
<evidence type="ECO:0000313" key="2">
    <source>
        <dbReference type="EMBL" id="KAJ3838067.1"/>
    </source>
</evidence>
<proteinExistence type="predicted"/>
<sequence length="361" mass="41314">MTVPFRHPYLADLLNWLDKLPGFEKFLFIQSGRVKKRRIRGDPRCKASTRKPPKKWPQSFFNEEYLAQMSELKQAKEMVKFHGWMTRIGLVSSSKFGSVEEIDEREMERSEILFRPHSGVRRRVMRGRWKGVRSLYVEDMDEDSDDDLLEEGCPTLKVTASAKTRSRGRRRLDVENQEDLLGPSITLKVTLSLQDHPSKQWQDDLLVLYVLYMQFGVHARRLLQTDPATYTRLLITTAGKLLPGDGEQSRWYTSYWNFNALIGLRIIVLTAEKNTSKFLLFPRTGSSHGGQSFDRSSSKLQGRDHETSSTSVYTSASAALLNLLNVLCLGNMSLRNYRVRSVFQTSAKVASIGARQKKAGI</sequence>
<organism evidence="2 3">
    <name type="scientific">Lentinula raphanica</name>
    <dbReference type="NCBI Taxonomy" id="153919"/>
    <lineage>
        <taxon>Eukaryota</taxon>
        <taxon>Fungi</taxon>
        <taxon>Dikarya</taxon>
        <taxon>Basidiomycota</taxon>
        <taxon>Agaricomycotina</taxon>
        <taxon>Agaricomycetes</taxon>
        <taxon>Agaricomycetidae</taxon>
        <taxon>Agaricales</taxon>
        <taxon>Marasmiineae</taxon>
        <taxon>Omphalotaceae</taxon>
        <taxon>Lentinula</taxon>
    </lineage>
</organism>
<dbReference type="EMBL" id="MU806205">
    <property type="protein sequence ID" value="KAJ3838067.1"/>
    <property type="molecule type" value="Genomic_DNA"/>
</dbReference>
<dbReference type="Proteomes" id="UP001163846">
    <property type="component" value="Unassembled WGS sequence"/>
</dbReference>
<feature type="region of interest" description="Disordered" evidence="1">
    <location>
        <begin position="285"/>
        <end position="305"/>
    </location>
</feature>
<dbReference type="AlphaFoldDB" id="A0AA38UH58"/>
<protein>
    <submittedName>
        <fullName evidence="2">Uncharacterized protein</fullName>
    </submittedName>
</protein>
<evidence type="ECO:0000256" key="1">
    <source>
        <dbReference type="SAM" id="MobiDB-lite"/>
    </source>
</evidence>